<dbReference type="PANTHER" id="PTHR38600">
    <property type="entry name" value="TRANSCRIPTIONAL REGULATORY PROTEIN"/>
    <property type="match status" value="1"/>
</dbReference>
<evidence type="ECO:0000259" key="1">
    <source>
        <dbReference type="PROSITE" id="PS50987"/>
    </source>
</evidence>
<gene>
    <name evidence="2" type="ORF">HNR09_001750</name>
</gene>
<evidence type="ECO:0000313" key="3">
    <source>
        <dbReference type="Proteomes" id="UP000535437"/>
    </source>
</evidence>
<dbReference type="CDD" id="cd00090">
    <property type="entry name" value="HTH_ARSR"/>
    <property type="match status" value="1"/>
</dbReference>
<dbReference type="InterPro" id="IPR036388">
    <property type="entry name" value="WH-like_DNA-bd_sf"/>
</dbReference>
<dbReference type="PANTHER" id="PTHR38600:SF2">
    <property type="entry name" value="SLL0088 PROTEIN"/>
    <property type="match status" value="1"/>
</dbReference>
<dbReference type="AlphaFoldDB" id="A0A7Z0GMQ4"/>
<dbReference type="SMART" id="SM00418">
    <property type="entry name" value="HTH_ARSR"/>
    <property type="match status" value="1"/>
</dbReference>
<dbReference type="InterPro" id="IPR036390">
    <property type="entry name" value="WH_DNA-bd_sf"/>
</dbReference>
<accession>A0A7Z0GMQ4</accession>
<reference evidence="2 3" key="1">
    <citation type="submission" date="2020-07" db="EMBL/GenBank/DDBJ databases">
        <title>Sequencing the genomes of 1000 actinobacteria strains.</title>
        <authorList>
            <person name="Klenk H.-P."/>
        </authorList>
    </citation>
    <scope>NUCLEOTIDE SEQUENCE [LARGE SCALE GENOMIC DNA]</scope>
    <source>
        <strain evidence="2 3">DSM 15475</strain>
    </source>
</reference>
<comment type="caution">
    <text evidence="2">The sequence shown here is derived from an EMBL/GenBank/DDBJ whole genome shotgun (WGS) entry which is preliminary data.</text>
</comment>
<proteinExistence type="predicted"/>
<dbReference type="PROSITE" id="PS50987">
    <property type="entry name" value="HTH_ARSR_2"/>
    <property type="match status" value="1"/>
</dbReference>
<name>A0A7Z0GMQ4_9MICC</name>
<evidence type="ECO:0000313" key="2">
    <source>
        <dbReference type="EMBL" id="NYJ78339.1"/>
    </source>
</evidence>
<sequence>MAGKDPLSRTFSALADPTRRQILTRLSTRPATVGEVAGAFEMSAPAISQHLKVLETAGLIERAAHGQWRTLSLRTEPLDTAAAWVEQHRREWSERFDLLEHHLTTLEENDD</sequence>
<dbReference type="Pfam" id="PF01022">
    <property type="entry name" value="HTH_5"/>
    <property type="match status" value="1"/>
</dbReference>
<dbReference type="SUPFAM" id="SSF46785">
    <property type="entry name" value="Winged helix' DNA-binding domain"/>
    <property type="match status" value="1"/>
</dbReference>
<organism evidence="2 3">
    <name type="scientific">Nesterenkonia xinjiangensis</name>
    <dbReference type="NCBI Taxonomy" id="225327"/>
    <lineage>
        <taxon>Bacteria</taxon>
        <taxon>Bacillati</taxon>
        <taxon>Actinomycetota</taxon>
        <taxon>Actinomycetes</taxon>
        <taxon>Micrococcales</taxon>
        <taxon>Micrococcaceae</taxon>
        <taxon>Nesterenkonia</taxon>
    </lineage>
</organism>
<dbReference type="EMBL" id="JACCFY010000001">
    <property type="protein sequence ID" value="NYJ78339.1"/>
    <property type="molecule type" value="Genomic_DNA"/>
</dbReference>
<dbReference type="Proteomes" id="UP000535437">
    <property type="component" value="Unassembled WGS sequence"/>
</dbReference>
<dbReference type="PRINTS" id="PR00778">
    <property type="entry name" value="HTHARSR"/>
</dbReference>
<dbReference type="InterPro" id="IPR001845">
    <property type="entry name" value="HTH_ArsR_DNA-bd_dom"/>
</dbReference>
<dbReference type="NCBIfam" id="NF033788">
    <property type="entry name" value="HTH_metalloreg"/>
    <property type="match status" value="1"/>
</dbReference>
<dbReference type="GO" id="GO:0003677">
    <property type="term" value="F:DNA binding"/>
    <property type="evidence" value="ECO:0007669"/>
    <property type="project" value="UniProtKB-KW"/>
</dbReference>
<dbReference type="Gene3D" id="1.10.10.10">
    <property type="entry name" value="Winged helix-like DNA-binding domain superfamily/Winged helix DNA-binding domain"/>
    <property type="match status" value="1"/>
</dbReference>
<protein>
    <submittedName>
        <fullName evidence="2">DNA-binding transcriptional ArsR family regulator</fullName>
    </submittedName>
</protein>
<keyword evidence="3" id="KW-1185">Reference proteome</keyword>
<dbReference type="GO" id="GO:0003700">
    <property type="term" value="F:DNA-binding transcription factor activity"/>
    <property type="evidence" value="ECO:0007669"/>
    <property type="project" value="InterPro"/>
</dbReference>
<keyword evidence="2" id="KW-0238">DNA-binding</keyword>
<dbReference type="InterPro" id="IPR011991">
    <property type="entry name" value="ArsR-like_HTH"/>
</dbReference>
<dbReference type="RefSeq" id="WP_179541690.1">
    <property type="nucleotide sequence ID" value="NZ_BAAALL010000011.1"/>
</dbReference>
<feature type="domain" description="HTH arsR-type" evidence="1">
    <location>
        <begin position="1"/>
        <end position="93"/>
    </location>
</feature>